<evidence type="ECO:0000313" key="3">
    <source>
        <dbReference type="Proteomes" id="UP000431264"/>
    </source>
</evidence>
<evidence type="ECO:0000313" key="2">
    <source>
        <dbReference type="EMBL" id="MVO07724.1"/>
    </source>
</evidence>
<comment type="caution">
    <text evidence="2">The sequence shown here is derived from an EMBL/GenBank/DDBJ whole genome shotgun (WGS) entry which is preliminary data.</text>
</comment>
<dbReference type="Proteomes" id="UP000431264">
    <property type="component" value="Unassembled WGS sequence"/>
</dbReference>
<gene>
    <name evidence="2" type="ORF">GOQ30_00935</name>
</gene>
<dbReference type="AlphaFoldDB" id="A0A6I4IDP2"/>
<dbReference type="Pfam" id="PF00535">
    <property type="entry name" value="Glycos_transf_2"/>
    <property type="match status" value="1"/>
</dbReference>
<keyword evidence="2" id="KW-0808">Transferase</keyword>
<dbReference type="EMBL" id="WQLW01000001">
    <property type="protein sequence ID" value="MVO07724.1"/>
    <property type="molecule type" value="Genomic_DNA"/>
</dbReference>
<dbReference type="CDD" id="cd00761">
    <property type="entry name" value="Glyco_tranf_GTA_type"/>
    <property type="match status" value="1"/>
</dbReference>
<dbReference type="PANTHER" id="PTHR22916">
    <property type="entry name" value="GLYCOSYLTRANSFERASE"/>
    <property type="match status" value="1"/>
</dbReference>
<name>A0A6I4IDP2_9FLAO</name>
<dbReference type="RefSeq" id="WP_140996139.1">
    <property type="nucleotide sequence ID" value="NZ_VDCZ01000001.1"/>
</dbReference>
<dbReference type="OrthoDB" id="396512at2"/>
<keyword evidence="3" id="KW-1185">Reference proteome</keyword>
<dbReference type="Gene3D" id="3.90.550.10">
    <property type="entry name" value="Spore Coat Polysaccharide Biosynthesis Protein SpsA, Chain A"/>
    <property type="match status" value="1"/>
</dbReference>
<accession>A0A6I4IDP2</accession>
<protein>
    <submittedName>
        <fullName evidence="2">Glycosyltransferase</fullName>
    </submittedName>
</protein>
<dbReference type="GO" id="GO:0016758">
    <property type="term" value="F:hexosyltransferase activity"/>
    <property type="evidence" value="ECO:0007669"/>
    <property type="project" value="UniProtKB-ARBA"/>
</dbReference>
<dbReference type="SUPFAM" id="SSF53448">
    <property type="entry name" value="Nucleotide-diphospho-sugar transferases"/>
    <property type="match status" value="1"/>
</dbReference>
<dbReference type="InterPro" id="IPR001173">
    <property type="entry name" value="Glyco_trans_2-like"/>
</dbReference>
<feature type="domain" description="Glycosyltransferase 2-like" evidence="1">
    <location>
        <begin position="7"/>
        <end position="137"/>
    </location>
</feature>
<organism evidence="2 3">
    <name type="scientific">Flavobacterium profundi</name>
    <dbReference type="NCBI Taxonomy" id="1774945"/>
    <lineage>
        <taxon>Bacteria</taxon>
        <taxon>Pseudomonadati</taxon>
        <taxon>Bacteroidota</taxon>
        <taxon>Flavobacteriia</taxon>
        <taxon>Flavobacteriales</taxon>
        <taxon>Flavobacteriaceae</taxon>
        <taxon>Flavobacterium</taxon>
    </lineage>
</organism>
<evidence type="ECO:0000259" key="1">
    <source>
        <dbReference type="Pfam" id="PF00535"/>
    </source>
</evidence>
<dbReference type="PANTHER" id="PTHR22916:SF3">
    <property type="entry name" value="UDP-GLCNAC:BETAGAL BETA-1,3-N-ACETYLGLUCOSAMINYLTRANSFERASE-LIKE PROTEIN 1"/>
    <property type="match status" value="1"/>
</dbReference>
<proteinExistence type="predicted"/>
<dbReference type="InterPro" id="IPR029044">
    <property type="entry name" value="Nucleotide-diphossugar_trans"/>
</dbReference>
<sequence>MENLMLSVTIATYNVEDFIKESIDSVLNQTFTDFEVICIDDGSKDNTVAILNEYASLDKRIKVIAKNENQGLAVARNESLALAKGKYVVFFDGDDIYDQSLFEKAISILEKENKDMVIWDYVSFFETNEIDSLKKQKSALETFEVANKIALLQRPSFTWVKMIKTETAKKLGIYFPPGYTRQDIPVHWHLITKLETISLLPEKLSFYRQQPNATTAKKNEKLFHLAYVLDIVKEFLKENQEYETYKDEFLRQQLNLLFGMYDNIKEDLKPQAKQLIVDRLFVEHYEYIHSGKPLRKQAKYFYLSLKGNLWAKIKLSIWYTSRFIFRKIKSV</sequence>
<reference evidence="3" key="1">
    <citation type="submission" date="2019-05" db="EMBL/GenBank/DDBJ databases">
        <title>Flavobacterium profundi sp. nov., isolated from a deep-sea seamount.</title>
        <authorList>
            <person name="Zhang D.-C."/>
        </authorList>
    </citation>
    <scope>NUCLEOTIDE SEQUENCE [LARGE SCALE GENOMIC DNA]</scope>
    <source>
        <strain evidence="3">TP390</strain>
    </source>
</reference>